<organism evidence="2">
    <name type="scientific">Aegilops tauschii</name>
    <name type="common">Tausch's goatgrass</name>
    <name type="synonym">Aegilops squarrosa</name>
    <dbReference type="NCBI Taxonomy" id="37682"/>
    <lineage>
        <taxon>Eukaryota</taxon>
        <taxon>Viridiplantae</taxon>
        <taxon>Streptophyta</taxon>
        <taxon>Embryophyta</taxon>
        <taxon>Tracheophyta</taxon>
        <taxon>Spermatophyta</taxon>
        <taxon>Magnoliopsida</taxon>
        <taxon>Liliopsida</taxon>
        <taxon>Poales</taxon>
        <taxon>Poaceae</taxon>
        <taxon>BOP clade</taxon>
        <taxon>Pooideae</taxon>
        <taxon>Triticodae</taxon>
        <taxon>Triticeae</taxon>
        <taxon>Triticinae</taxon>
        <taxon>Aegilops</taxon>
    </lineage>
</organism>
<dbReference type="EnsemblPlants" id="EMT00987">
    <property type="protein sequence ID" value="EMT00987"/>
    <property type="gene ID" value="F775_18289"/>
</dbReference>
<dbReference type="AlphaFoldDB" id="N1QPC7"/>
<dbReference type="PANTHER" id="PTHR31953">
    <property type="entry name" value="BETA-FRUCTOFURANOSIDASE, INSOLUBLE ISOENZYME CWINV1-RELATED"/>
    <property type="match status" value="1"/>
</dbReference>
<dbReference type="InterPro" id="IPR013320">
    <property type="entry name" value="ConA-like_dom_sf"/>
</dbReference>
<accession>N1QPC7</accession>
<reference evidence="2" key="1">
    <citation type="submission" date="2015-06" db="UniProtKB">
        <authorList>
            <consortium name="EnsemblPlants"/>
        </authorList>
    </citation>
    <scope>IDENTIFICATION</scope>
</reference>
<proteinExistence type="predicted"/>
<evidence type="ECO:0000313" key="2">
    <source>
        <dbReference type="EnsemblPlants" id="EMT00987"/>
    </source>
</evidence>
<feature type="domain" description="Glycosyl hydrolase family 32 C-terminal" evidence="1">
    <location>
        <begin position="23"/>
        <end position="109"/>
    </location>
</feature>
<protein>
    <recommendedName>
        <fullName evidence="1">Glycosyl hydrolase family 32 C-terminal domain-containing protein</fullName>
    </recommendedName>
</protein>
<sequence length="123" mass="13415">MTKGTTAFKDGDDGKHIVLMCNDVSKSSYADHLYKPTFVGSIDVDVANTGGKTPLRSLIDHSKVESFGGHGRMSILSRVYLKKAVGDKARPCVFNHGESGVKVTHLNAYHMRSAKINTSVDQY</sequence>
<dbReference type="InterPro" id="IPR013189">
    <property type="entry name" value="Glyco_hydro_32_C"/>
</dbReference>
<dbReference type="Gene3D" id="2.60.120.560">
    <property type="entry name" value="Exo-inulinase, domain 1"/>
    <property type="match status" value="1"/>
</dbReference>
<evidence type="ECO:0000259" key="1">
    <source>
        <dbReference type="Pfam" id="PF08244"/>
    </source>
</evidence>
<name>N1QPC7_AEGTA</name>
<dbReference type="SUPFAM" id="SSF49899">
    <property type="entry name" value="Concanavalin A-like lectins/glucanases"/>
    <property type="match status" value="1"/>
</dbReference>
<dbReference type="InterPro" id="IPR050551">
    <property type="entry name" value="Fructan_Metab_Enzymes"/>
</dbReference>
<dbReference type="Pfam" id="PF08244">
    <property type="entry name" value="Glyco_hydro_32C"/>
    <property type="match status" value="1"/>
</dbReference>